<evidence type="ECO:0000256" key="2">
    <source>
        <dbReference type="ARBA" id="ARBA00008520"/>
    </source>
</evidence>
<dbReference type="OrthoDB" id="9812682at2"/>
<sequence length="451" mass="47697">MGATTGRFHMIAVAATVTVLFASATTVRADHLAEAAAGLAGTSVRGLVLDRPAWRAVIERVPEFERATGIRVELEIVAYEDVHDREVEAFRRGGSLTMAVVDLVWLGEFVEAGWLEPLDDLATAGASGVPGFDYGRFAPGMVDALARFDGTLWAVPFDAYAGVLFYDACRLRAAGLPGPPRTWDELKDVHGPRLTDPAAGRYAFAMASLRGEAQTTDSFLRMLAAFGGRLMDDDFRSALGTPEARAALAFRQALGAVMPPAVAGYDHAETLQALARREVAMVTEWSAFHDLLADPAESGLGDCLAVAPEPEGPAGRRPPIGGFALGVVAGASPKERAATRLFLQWATSSDLAQDFADAGGISANTNAYDGDADEAAAPLIAAVLSAWRRADPAFRPRIAAWPALSDAIADVGWRIQAGRTPIEAGLAELGGRIDAILAAEGYRDAGRRRGR</sequence>
<name>A0A4R6R8T8_9HYPH</name>
<dbReference type="GO" id="GO:0042597">
    <property type="term" value="C:periplasmic space"/>
    <property type="evidence" value="ECO:0007669"/>
    <property type="project" value="UniProtKB-SubCell"/>
</dbReference>
<proteinExistence type="inferred from homology"/>
<dbReference type="InterPro" id="IPR006059">
    <property type="entry name" value="SBP"/>
</dbReference>
<evidence type="ECO:0000313" key="5">
    <source>
        <dbReference type="EMBL" id="TDP82453.1"/>
    </source>
</evidence>
<feature type="signal peptide" evidence="4">
    <location>
        <begin position="1"/>
        <end position="29"/>
    </location>
</feature>
<comment type="similarity">
    <text evidence="2">Belongs to the bacterial solute-binding protein 1 family.</text>
</comment>
<keyword evidence="4" id="KW-0732">Signal</keyword>
<dbReference type="Gene3D" id="3.40.190.10">
    <property type="entry name" value="Periplasmic binding protein-like II"/>
    <property type="match status" value="2"/>
</dbReference>
<keyword evidence="3" id="KW-0574">Periplasm</keyword>
<dbReference type="SUPFAM" id="SSF53850">
    <property type="entry name" value="Periplasmic binding protein-like II"/>
    <property type="match status" value="1"/>
</dbReference>
<accession>A0A4R6R8T8</accession>
<evidence type="ECO:0000313" key="6">
    <source>
        <dbReference type="Proteomes" id="UP000294547"/>
    </source>
</evidence>
<dbReference type="AlphaFoldDB" id="A0A4R6R8T8"/>
<dbReference type="InterPro" id="IPR050490">
    <property type="entry name" value="Bact_solute-bd_prot1"/>
</dbReference>
<comment type="subcellular location">
    <subcellularLocation>
        <location evidence="1">Periplasm</location>
    </subcellularLocation>
</comment>
<dbReference type="EMBL" id="SNXY01000010">
    <property type="protein sequence ID" value="TDP82453.1"/>
    <property type="molecule type" value="Genomic_DNA"/>
</dbReference>
<dbReference type="RefSeq" id="WP_126539316.1">
    <property type="nucleotide sequence ID" value="NZ_BSPM01000007.1"/>
</dbReference>
<dbReference type="Proteomes" id="UP000294547">
    <property type="component" value="Unassembled WGS sequence"/>
</dbReference>
<keyword evidence="6" id="KW-1185">Reference proteome</keyword>
<feature type="chain" id="PRO_5020519184" evidence="4">
    <location>
        <begin position="30"/>
        <end position="451"/>
    </location>
</feature>
<evidence type="ECO:0000256" key="4">
    <source>
        <dbReference type="SAM" id="SignalP"/>
    </source>
</evidence>
<dbReference type="Pfam" id="PF01547">
    <property type="entry name" value="SBP_bac_1"/>
    <property type="match status" value="1"/>
</dbReference>
<evidence type="ECO:0000256" key="3">
    <source>
        <dbReference type="ARBA" id="ARBA00022764"/>
    </source>
</evidence>
<dbReference type="PANTHER" id="PTHR43649">
    <property type="entry name" value="ARABINOSE-BINDING PROTEIN-RELATED"/>
    <property type="match status" value="1"/>
</dbReference>
<reference evidence="5 6" key="1">
    <citation type="submission" date="2019-03" db="EMBL/GenBank/DDBJ databases">
        <title>Genomic Encyclopedia of Type Strains, Phase IV (KMG-IV): sequencing the most valuable type-strain genomes for metagenomic binning, comparative biology and taxonomic classification.</title>
        <authorList>
            <person name="Goeker M."/>
        </authorList>
    </citation>
    <scope>NUCLEOTIDE SEQUENCE [LARGE SCALE GENOMIC DNA]</scope>
    <source>
        <strain evidence="5 6">DSM 102969</strain>
    </source>
</reference>
<protein>
    <submittedName>
        <fullName evidence="5">Carbohydrate ABC transporter substrate-binding protein (CUT1 family)</fullName>
    </submittedName>
</protein>
<evidence type="ECO:0000256" key="1">
    <source>
        <dbReference type="ARBA" id="ARBA00004418"/>
    </source>
</evidence>
<dbReference type="PANTHER" id="PTHR43649:SF12">
    <property type="entry name" value="DIACETYLCHITOBIOSE BINDING PROTEIN DASA"/>
    <property type="match status" value="1"/>
</dbReference>
<organism evidence="5 6">
    <name type="scientific">Oharaeibacter diazotrophicus</name>
    <dbReference type="NCBI Taxonomy" id="1920512"/>
    <lineage>
        <taxon>Bacteria</taxon>
        <taxon>Pseudomonadati</taxon>
        <taxon>Pseudomonadota</taxon>
        <taxon>Alphaproteobacteria</taxon>
        <taxon>Hyphomicrobiales</taxon>
        <taxon>Pleomorphomonadaceae</taxon>
        <taxon>Oharaeibacter</taxon>
    </lineage>
</organism>
<gene>
    <name evidence="5" type="ORF">EDD54_3720</name>
</gene>
<comment type="caution">
    <text evidence="5">The sequence shown here is derived from an EMBL/GenBank/DDBJ whole genome shotgun (WGS) entry which is preliminary data.</text>
</comment>